<gene>
    <name evidence="1" type="ORF">ID854_12390</name>
</gene>
<dbReference type="AlphaFoldDB" id="A0AAW3YT24"/>
<dbReference type="RefSeq" id="WP_323869103.1">
    <property type="nucleotide sequence ID" value="NZ_JACXBF010000269.1"/>
</dbReference>
<comment type="caution">
    <text evidence="1">The sequence shown here is derived from an EMBL/GenBank/DDBJ whole genome shotgun (WGS) entry which is preliminary data.</text>
</comment>
<proteinExistence type="predicted"/>
<dbReference type="EMBL" id="JACXBF010000269">
    <property type="protein sequence ID" value="MBD2801235.1"/>
    <property type="molecule type" value="Genomic_DNA"/>
</dbReference>
<sequence length="154" mass="18131">MKLYAIFKVKNVDELRSLGSYYETKRYIESELNIKLGVSGWNSLYDKISAINDFIRSFKKNITSIYEGKTFTESKKYISKILKIKIKTRSWNALELTLTNIITLVKTKPFDPHEYYENNKMKKFCDSSRLEGIELTIPDESTSLQSVLEEYRNR</sequence>
<name>A0AAW3YT24_9GAMM</name>
<protein>
    <submittedName>
        <fullName evidence="1">Uncharacterized protein</fullName>
    </submittedName>
</protein>
<dbReference type="Proteomes" id="UP001193920">
    <property type="component" value="Unassembled WGS sequence"/>
</dbReference>
<organism evidence="1">
    <name type="scientific">Xenorhabdus szentirmaii</name>
    <dbReference type="NCBI Taxonomy" id="290112"/>
    <lineage>
        <taxon>Bacteria</taxon>
        <taxon>Pseudomonadati</taxon>
        <taxon>Pseudomonadota</taxon>
        <taxon>Gammaproteobacteria</taxon>
        <taxon>Enterobacterales</taxon>
        <taxon>Morganellaceae</taxon>
        <taxon>Xenorhabdus</taxon>
    </lineage>
</organism>
<accession>A0AAW3YT24</accession>
<reference evidence="1" key="2">
    <citation type="journal article" date="2024" name="Toxins">
        <title>Genome Sequence Analysis of Native Xenorhabdus Strains Isolated from Entomopathogenic Nematodes in Argentina.</title>
        <authorList>
            <person name="Palma L."/>
            <person name="Frizzo L."/>
            <person name="Kaiser S."/>
            <person name="Berry C."/>
            <person name="Caballero P."/>
            <person name="Bode H.B."/>
            <person name="Del Valle E.E."/>
        </authorList>
    </citation>
    <scope>NUCLEOTIDE SEQUENCE</scope>
    <source>
        <strain evidence="1">M</strain>
    </source>
</reference>
<evidence type="ECO:0000313" key="1">
    <source>
        <dbReference type="EMBL" id="MBD2801235.1"/>
    </source>
</evidence>
<reference evidence="1" key="1">
    <citation type="submission" date="2020-09" db="EMBL/GenBank/DDBJ databases">
        <authorList>
            <person name="Palma L."/>
            <person name="Caballero P."/>
            <person name="Berry C."/>
            <person name="Del Valle E."/>
        </authorList>
    </citation>
    <scope>NUCLEOTIDE SEQUENCE</scope>
    <source>
        <strain evidence="1">M</strain>
    </source>
</reference>